<gene>
    <name evidence="3" type="ORF">ACFO3G_07525</name>
</gene>
<evidence type="ECO:0000256" key="1">
    <source>
        <dbReference type="ARBA" id="ARBA00007734"/>
    </source>
</evidence>
<feature type="domain" description="LysM" evidence="2">
    <location>
        <begin position="405"/>
        <end position="448"/>
    </location>
</feature>
<dbReference type="SMART" id="SM00257">
    <property type="entry name" value="LysM"/>
    <property type="match status" value="1"/>
</dbReference>
<dbReference type="Gene3D" id="3.10.350.10">
    <property type="entry name" value="LysM domain"/>
    <property type="match status" value="1"/>
</dbReference>
<dbReference type="PANTHER" id="PTHR37423">
    <property type="entry name" value="SOLUBLE LYTIC MUREIN TRANSGLYCOSYLASE-RELATED"/>
    <property type="match status" value="1"/>
</dbReference>
<keyword evidence="4" id="KW-1185">Reference proteome</keyword>
<reference evidence="4" key="1">
    <citation type="journal article" date="2019" name="Int. J. Syst. Evol. Microbiol.">
        <title>The Global Catalogue of Microorganisms (GCM) 10K type strain sequencing project: providing services to taxonomists for standard genome sequencing and annotation.</title>
        <authorList>
            <consortium name="The Broad Institute Genomics Platform"/>
            <consortium name="The Broad Institute Genome Sequencing Center for Infectious Disease"/>
            <person name="Wu L."/>
            <person name="Ma J."/>
        </authorList>
    </citation>
    <scope>NUCLEOTIDE SEQUENCE [LARGE SCALE GENOMIC DNA]</scope>
    <source>
        <strain evidence="4">CGMCC 4.7357</strain>
    </source>
</reference>
<dbReference type="CDD" id="cd00118">
    <property type="entry name" value="LysM"/>
    <property type="match status" value="1"/>
</dbReference>
<dbReference type="PROSITE" id="PS51782">
    <property type="entry name" value="LYSM"/>
    <property type="match status" value="1"/>
</dbReference>
<evidence type="ECO:0000313" key="3">
    <source>
        <dbReference type="EMBL" id="MFC4666445.1"/>
    </source>
</evidence>
<comment type="similarity">
    <text evidence="1">Belongs to the transglycosylase Slt family.</text>
</comment>
<dbReference type="InterPro" id="IPR018392">
    <property type="entry name" value="LysM"/>
</dbReference>
<evidence type="ECO:0000259" key="2">
    <source>
        <dbReference type="PROSITE" id="PS51782"/>
    </source>
</evidence>
<dbReference type="InterPro" id="IPR036779">
    <property type="entry name" value="LysM_dom_sf"/>
</dbReference>
<accession>A0ABV9K8C0</accession>
<dbReference type="PANTHER" id="PTHR37423:SF2">
    <property type="entry name" value="MEMBRANE-BOUND LYTIC MUREIN TRANSGLYCOSYLASE C"/>
    <property type="match status" value="1"/>
</dbReference>
<dbReference type="InterPro" id="IPR008258">
    <property type="entry name" value="Transglycosylase_SLT_dom_1"/>
</dbReference>
<dbReference type="Pfam" id="PF01476">
    <property type="entry name" value="LysM"/>
    <property type="match status" value="1"/>
</dbReference>
<dbReference type="SUPFAM" id="SSF54106">
    <property type="entry name" value="LysM domain"/>
    <property type="match status" value="1"/>
</dbReference>
<dbReference type="SUPFAM" id="SSF53955">
    <property type="entry name" value="Lysozyme-like"/>
    <property type="match status" value="1"/>
</dbReference>
<protein>
    <submittedName>
        <fullName evidence="3">Transglycosylase SLT domain-containing protein</fullName>
    </submittedName>
</protein>
<dbReference type="CDD" id="cd16894">
    <property type="entry name" value="MltD-like"/>
    <property type="match status" value="1"/>
</dbReference>
<dbReference type="InterPro" id="IPR023346">
    <property type="entry name" value="Lysozyme-like_dom_sf"/>
</dbReference>
<proteinExistence type="inferred from homology"/>
<dbReference type="Pfam" id="PF01464">
    <property type="entry name" value="SLT"/>
    <property type="match status" value="1"/>
</dbReference>
<dbReference type="PROSITE" id="PS00922">
    <property type="entry name" value="TRANSGLYCOSYLASE"/>
    <property type="match status" value="1"/>
</dbReference>
<name>A0ABV9K8C0_9PORP</name>
<dbReference type="InterPro" id="IPR000189">
    <property type="entry name" value="Transglyc_AS"/>
</dbReference>
<comment type="caution">
    <text evidence="3">The sequence shown here is derived from an EMBL/GenBank/DDBJ whole genome shotgun (WGS) entry which is preliminary data.</text>
</comment>
<evidence type="ECO:0000313" key="4">
    <source>
        <dbReference type="Proteomes" id="UP001596020"/>
    </source>
</evidence>
<dbReference type="Proteomes" id="UP001596020">
    <property type="component" value="Unassembled WGS sequence"/>
</dbReference>
<sequence length="449" mass="50425">MITSKNECIHKSRLVVIFIFGLWLVSMPLHSQVTDTTKRVVAQDRFAQNRHNKSGNAANLPVESPITLPQTLDTDLDRLIKVWHKGYTTKGKVRSHNRGLPCLDKHDEVPIADSVYIDRLSKLPTVIPITFNPIVKDCIELYVKRRRPLLRSMLTLGDLYYPSIDEEFIKNGLPNELKYLTIVESGLNPLAVSPAGAAGIWQFMPATGKIYGLTINSLVDDRLNPRKSTVAACKYLKDMFAVYKDWLLVIAAYNCGPGNVNRAIRRAGGEVDFWKIYPYLPSETRRYVPLFIGAYYAMHYHREHNICPREMGVPLATDTIVVNKAVELQRIADLSGVSESDLKLLNPQYKRGIVPGNINPYPVLVPMTAVASLEKQRDSLYSPSLDMKLTGPNVASSSTNGGGSKYYTVIKGDTPIKIARKNGITLRQLRRLNGKSLNKLRPGRKVRIR</sequence>
<organism evidence="3 4">
    <name type="scientific">Falsiporphyromonas endometrii</name>
    <dbReference type="NCBI Taxonomy" id="1387297"/>
    <lineage>
        <taxon>Bacteria</taxon>
        <taxon>Pseudomonadati</taxon>
        <taxon>Bacteroidota</taxon>
        <taxon>Bacteroidia</taxon>
        <taxon>Bacteroidales</taxon>
        <taxon>Porphyromonadaceae</taxon>
        <taxon>Falsiporphyromonas</taxon>
    </lineage>
</organism>
<dbReference type="EMBL" id="JBHSGO010000200">
    <property type="protein sequence ID" value="MFC4666445.1"/>
    <property type="molecule type" value="Genomic_DNA"/>
</dbReference>
<dbReference type="Gene3D" id="1.10.530.10">
    <property type="match status" value="1"/>
</dbReference>